<keyword evidence="1 4" id="KW-0812">Transmembrane</keyword>
<dbReference type="GO" id="GO:0016020">
    <property type="term" value="C:membrane"/>
    <property type="evidence" value="ECO:0007669"/>
    <property type="project" value="InterPro"/>
</dbReference>
<keyword evidence="3 4" id="KW-0472">Membrane</keyword>
<dbReference type="Proteomes" id="UP000422519">
    <property type="component" value="Chromosome"/>
</dbReference>
<evidence type="ECO:0000256" key="1">
    <source>
        <dbReference type="ARBA" id="ARBA00022692"/>
    </source>
</evidence>
<dbReference type="EMBL" id="AP019863">
    <property type="protein sequence ID" value="BBM92304.1"/>
    <property type="molecule type" value="Genomic_DNA"/>
</dbReference>
<gene>
    <name evidence="5" type="ORF">RHHCN13_07335</name>
</gene>
<evidence type="ECO:0000313" key="5">
    <source>
        <dbReference type="EMBL" id="BBM92304.1"/>
    </source>
</evidence>
<sequence length="135" mass="15476">MYQFALSMISPIENDSLKPLWLLDFPNIIANDKIVFSIIILGFISSKLCAEVAIGLACKLEAFVAKILRLLIYIIPLFIMGFIVKLQFDEVLDIIIKNYMFIFVTIIFAQFGYIFLAYFILSNCRVKEFIASLSK</sequence>
<evidence type="ECO:0000313" key="6">
    <source>
        <dbReference type="Proteomes" id="UP000422519"/>
    </source>
</evidence>
<proteinExistence type="predicted"/>
<protein>
    <submittedName>
        <fullName evidence="5">Uncharacterized protein</fullName>
    </submittedName>
</protein>
<evidence type="ECO:0000256" key="4">
    <source>
        <dbReference type="SAM" id="Phobius"/>
    </source>
</evidence>
<feature type="transmembrane region" description="Helical" evidence="4">
    <location>
        <begin position="34"/>
        <end position="58"/>
    </location>
</feature>
<name>A0AAD1LSC3_RICCR</name>
<evidence type="ECO:0000256" key="2">
    <source>
        <dbReference type="ARBA" id="ARBA00022989"/>
    </source>
</evidence>
<dbReference type="InterPro" id="IPR036458">
    <property type="entry name" value="Na:dicarbo_symporter_sf"/>
</dbReference>
<evidence type="ECO:0000256" key="3">
    <source>
        <dbReference type="ARBA" id="ARBA00023136"/>
    </source>
</evidence>
<dbReference type="SUPFAM" id="SSF118215">
    <property type="entry name" value="Proton glutamate symport protein"/>
    <property type="match status" value="1"/>
</dbReference>
<keyword evidence="2 4" id="KW-1133">Transmembrane helix</keyword>
<feature type="transmembrane region" description="Helical" evidence="4">
    <location>
        <begin position="100"/>
        <end position="121"/>
    </location>
</feature>
<dbReference type="AlphaFoldDB" id="A0AAD1LSC3"/>
<accession>A0AAD1LSC3</accession>
<feature type="transmembrane region" description="Helical" evidence="4">
    <location>
        <begin position="70"/>
        <end position="88"/>
    </location>
</feature>
<dbReference type="GO" id="GO:0015293">
    <property type="term" value="F:symporter activity"/>
    <property type="evidence" value="ECO:0007669"/>
    <property type="project" value="InterPro"/>
</dbReference>
<organism evidence="5 6">
    <name type="scientific">Rickettsia conorii subsp. heilongjiangensis</name>
    <dbReference type="NCBI Taxonomy" id="226665"/>
    <lineage>
        <taxon>Bacteria</taxon>
        <taxon>Pseudomonadati</taxon>
        <taxon>Pseudomonadota</taxon>
        <taxon>Alphaproteobacteria</taxon>
        <taxon>Rickettsiales</taxon>
        <taxon>Rickettsiaceae</taxon>
        <taxon>Rickettsieae</taxon>
        <taxon>Rickettsia</taxon>
        <taxon>spotted fever group</taxon>
    </lineage>
</organism>
<dbReference type="RefSeq" id="WP_014013975.1">
    <property type="nucleotide sequence ID" value="NZ_AP019862.1"/>
</dbReference>
<reference evidence="5" key="1">
    <citation type="journal article" date="2019" name="Front. Microbiol.">
        <title>Genomic features of Rickettsia heilongjiangensis revealed by intraspecies comparison and detailed comparison with Rickettsia japonica.</title>
        <authorList>
            <person name="Kasama K."/>
            <person name="Fujita H."/>
            <person name="Yamamoto S."/>
            <person name="Ooka T."/>
            <person name="Gotoh Y."/>
            <person name="Ogura Y."/>
            <person name="Ando S."/>
            <person name="Hayashi T."/>
        </authorList>
    </citation>
    <scope>NUCLEOTIDE SEQUENCE</scope>
    <source>
        <strain evidence="5">HCN-13</strain>
    </source>
</reference>